<gene>
    <name evidence="1" type="ORF">DSL72_005202</name>
</gene>
<sequence>MIFIQAAPRSRLALNDTTQEPSPSGGPLILMGVNQAAYKAVKSCWQGVAIGMAQLLENKQNVGVNSNILQHLWVSMLMKLEDICALSTQTFYHAITTSVEVKDFIKDIDRRSSDRSYNAFRFKSASRISSLDSRHLRV</sequence>
<dbReference type="EMBL" id="CP063408">
    <property type="protein sequence ID" value="QSZ33634.1"/>
    <property type="molecule type" value="Genomic_DNA"/>
</dbReference>
<dbReference type="Proteomes" id="UP000672032">
    <property type="component" value="Chromosome 4"/>
</dbReference>
<name>A0A8A3PF06_9HELO</name>
<evidence type="ECO:0000313" key="2">
    <source>
        <dbReference type="Proteomes" id="UP000672032"/>
    </source>
</evidence>
<proteinExistence type="predicted"/>
<protein>
    <submittedName>
        <fullName evidence="1">Uncharacterized protein</fullName>
    </submittedName>
</protein>
<reference evidence="1" key="1">
    <citation type="submission" date="2020-10" db="EMBL/GenBank/DDBJ databases">
        <title>Genome Sequence of Monilinia vaccinii-corymbosi Sheds Light on Mummy Berry Disease Infection of Blueberry and Mating Type.</title>
        <authorList>
            <person name="Yow A.G."/>
            <person name="Zhang Y."/>
            <person name="Bansal K."/>
            <person name="Eacker S.M."/>
            <person name="Sullivan S."/>
            <person name="Liachko I."/>
            <person name="Cubeta M.A."/>
            <person name="Rollins J.A."/>
            <person name="Ashrafi H."/>
        </authorList>
    </citation>
    <scope>NUCLEOTIDE SEQUENCE</scope>
    <source>
        <strain evidence="1">RL-1</strain>
    </source>
</reference>
<keyword evidence="2" id="KW-1185">Reference proteome</keyword>
<evidence type="ECO:0000313" key="1">
    <source>
        <dbReference type="EMBL" id="QSZ33634.1"/>
    </source>
</evidence>
<organism evidence="1 2">
    <name type="scientific">Monilinia vaccinii-corymbosi</name>
    <dbReference type="NCBI Taxonomy" id="61207"/>
    <lineage>
        <taxon>Eukaryota</taxon>
        <taxon>Fungi</taxon>
        <taxon>Dikarya</taxon>
        <taxon>Ascomycota</taxon>
        <taxon>Pezizomycotina</taxon>
        <taxon>Leotiomycetes</taxon>
        <taxon>Helotiales</taxon>
        <taxon>Sclerotiniaceae</taxon>
        <taxon>Monilinia</taxon>
    </lineage>
</organism>
<dbReference type="AlphaFoldDB" id="A0A8A3PF06"/>
<accession>A0A8A3PF06</accession>